<keyword evidence="2" id="KW-1185">Reference proteome</keyword>
<dbReference type="EMBL" id="OY569118">
    <property type="protein sequence ID" value="CAJ1002258.1"/>
    <property type="molecule type" value="Genomic_DNA"/>
</dbReference>
<dbReference type="InterPro" id="IPR052552">
    <property type="entry name" value="YeaO-like"/>
</dbReference>
<dbReference type="Proteomes" id="UP001189619">
    <property type="component" value="Chromosome"/>
</dbReference>
<dbReference type="Pfam" id="PF22752">
    <property type="entry name" value="DUF488-N3i"/>
    <property type="match status" value="1"/>
</dbReference>
<evidence type="ECO:0000313" key="2">
    <source>
        <dbReference type="Proteomes" id="UP001189619"/>
    </source>
</evidence>
<dbReference type="PANTHER" id="PTHR36849">
    <property type="entry name" value="CYTOPLASMIC PROTEIN-RELATED"/>
    <property type="match status" value="1"/>
</dbReference>
<dbReference type="RefSeq" id="WP_311837937.1">
    <property type="nucleotide sequence ID" value="NZ_JAUSVZ010000019.1"/>
</dbReference>
<dbReference type="PANTHER" id="PTHR36849:SF1">
    <property type="entry name" value="CYTOPLASMIC PROTEIN"/>
    <property type="match status" value="1"/>
</dbReference>
<protein>
    <submittedName>
        <fullName evidence="1">DUF488 domain-containing protein</fullName>
    </submittedName>
</protein>
<dbReference type="KEGG" id="bayd:BSPP4475_08025"/>
<name>A0AA48M8K4_9BACL</name>
<reference evidence="1" key="1">
    <citation type="submission" date="2023-07" db="EMBL/GenBank/DDBJ databases">
        <authorList>
            <person name="Ivanov I."/>
            <person name="Teneva D."/>
            <person name="Stoikov I."/>
        </authorList>
    </citation>
    <scope>NUCLEOTIDE SEQUENCE</scope>
    <source>
        <strain evidence="1">4475</strain>
    </source>
</reference>
<proteinExistence type="predicted"/>
<gene>
    <name evidence="1" type="ORF">BSPP4475_08025</name>
</gene>
<sequence length="126" mass="14898">MMHQILVKRIYDAPSPEDGVRILVDRLWPRGISKERAAVNEWMKEIAPSTELCKWFGHQPERFDEFSARYERELEGDPLRNELADRICSMTAEQNVTLVYSAKDSVHNQAIVLQRWLARRSEREER</sequence>
<evidence type="ECO:0000313" key="1">
    <source>
        <dbReference type="EMBL" id="CAJ1002258.1"/>
    </source>
</evidence>
<dbReference type="AlphaFoldDB" id="A0AA48M8K4"/>
<accession>A0AA48M8K4</accession>
<organism evidence="1 2">
    <name type="scientific">Brevibacillus aydinogluensis</name>
    <dbReference type="NCBI Taxonomy" id="927786"/>
    <lineage>
        <taxon>Bacteria</taxon>
        <taxon>Bacillati</taxon>
        <taxon>Bacillota</taxon>
        <taxon>Bacilli</taxon>
        <taxon>Bacillales</taxon>
        <taxon>Paenibacillaceae</taxon>
        <taxon>Brevibacillus</taxon>
    </lineage>
</organism>